<feature type="region of interest" description="Disordered" evidence="2">
    <location>
        <begin position="774"/>
        <end position="808"/>
    </location>
</feature>
<sequence length="808" mass="90162">MDKKPSLDELFALDKETKQTDSSTGLLALIFGKKRKSKNSSTTPNSPVKKDEDLFVQKQEEVEATSELDLDNLGKKSSETTDLNDLFVQPSKEKEDNPFALDTTKISPKQVEAKEAKLDENPGTATSQAKEKAEVKETAEAKEASTLATSEAELAEAATNEEVQVATQEQDQQEETSSQEQSQEQIPAQDQEHKQAPAQEQSQEQAHAQEQEANQVHSALEEEATDEQVIKELAKVAQQVKNPELLSEQTSAQDTEDQYSDDLLRNIVFDLKRGEDLEELFQLKETSAGSRLDIFAEEKAEATNAQEDFDFSEIDKSLAANANKKANNKVPSVYQADEDLEEKPGNPSIEVYQTQIVGDANRSFFVRIPTKNNEVAQQLTNFNRFEELNKALKLAKGPDFSQLQNDLIIGKEEHIHANLSSLTQAVLNTLKKTSRPVQNMLLNGISTRQQEILNSLAGTGLTLGELQLLNAHQETYGVKSVPQLTKRDKRSHDEKVVAMRIRNRYDGEYFHLIDDNLIPQPELPRLEFLRIILETEMLDDAYLEQLRELLAKENTPAELSIAPGLARVTFVQLEQSETPVVVSQQGEINAKATVHYFVPELLVSQEVSLEANQEESLEESLEEKAEEQNTLELALEQMPQVEVATATQAVEVEQPTVEEHTVEAEKPAVEEQTVEVEQPTVGEQTVEVEQAQELEPQVEVEQTAELEQATTEETPATTDVTNSTETVNQIVAQQFTIPTALPVIDLFSFDMPVTDEEFEAQAKALAQAEELAKAEKAKAEQESEKNTFTDFKGQDVSNLQMPSFNLKD</sequence>
<name>A0A3A1YET8_9GAMM</name>
<evidence type="ECO:0000313" key="4">
    <source>
        <dbReference type="Proteomes" id="UP000265691"/>
    </source>
</evidence>
<feature type="compositionally biased region" description="Basic and acidic residues" evidence="2">
    <location>
        <begin position="48"/>
        <end position="61"/>
    </location>
</feature>
<evidence type="ECO:0000313" key="3">
    <source>
        <dbReference type="EMBL" id="RIY34567.1"/>
    </source>
</evidence>
<feature type="region of interest" description="Disordered" evidence="2">
    <location>
        <begin position="33"/>
        <end position="227"/>
    </location>
</feature>
<dbReference type="AlphaFoldDB" id="A0A3A1YET8"/>
<feature type="compositionally biased region" description="Low complexity" evidence="2">
    <location>
        <begin position="144"/>
        <end position="189"/>
    </location>
</feature>
<feature type="coiled-coil region" evidence="1">
    <location>
        <begin position="610"/>
        <end position="637"/>
    </location>
</feature>
<comment type="caution">
    <text evidence="3">The sequence shown here is derived from an EMBL/GenBank/DDBJ whole genome shotgun (WGS) entry which is preliminary data.</text>
</comment>
<feature type="compositionally biased region" description="Basic and acidic residues" evidence="2">
    <location>
        <begin position="774"/>
        <end position="787"/>
    </location>
</feature>
<evidence type="ECO:0000256" key="1">
    <source>
        <dbReference type="SAM" id="Coils"/>
    </source>
</evidence>
<evidence type="ECO:0000256" key="2">
    <source>
        <dbReference type="SAM" id="MobiDB-lite"/>
    </source>
</evidence>
<proteinExistence type="predicted"/>
<feature type="compositionally biased region" description="Basic and acidic residues" evidence="2">
    <location>
        <begin position="658"/>
        <end position="669"/>
    </location>
</feature>
<accession>A0A3A1YET8</accession>
<dbReference type="RefSeq" id="WP_119524166.1">
    <property type="nucleotide sequence ID" value="NZ_NRHC01000001.1"/>
</dbReference>
<reference evidence="3 4" key="1">
    <citation type="submission" date="2017-08" db="EMBL/GenBank/DDBJ databases">
        <title>Reclassification of Bisgaard taxon 37 and 44.</title>
        <authorList>
            <person name="Christensen H."/>
        </authorList>
    </citation>
    <scope>NUCLEOTIDE SEQUENCE [LARGE SCALE GENOMIC DNA]</scope>
    <source>
        <strain evidence="3 4">B96_3</strain>
    </source>
</reference>
<keyword evidence="1" id="KW-0175">Coiled coil</keyword>
<feature type="compositionally biased region" description="Low complexity" evidence="2">
    <location>
        <begin position="705"/>
        <end position="721"/>
    </location>
</feature>
<feature type="compositionally biased region" description="Basic and acidic residues" evidence="2">
    <location>
        <begin position="111"/>
        <end position="120"/>
    </location>
</feature>
<keyword evidence="4" id="KW-1185">Reference proteome</keyword>
<feature type="compositionally biased region" description="Basic and acidic residues" evidence="2">
    <location>
        <begin position="129"/>
        <end position="143"/>
    </location>
</feature>
<feature type="region of interest" description="Disordered" evidence="2">
    <location>
        <begin position="702"/>
        <end position="722"/>
    </location>
</feature>
<feature type="compositionally biased region" description="Polar residues" evidence="2">
    <location>
        <begin position="795"/>
        <end position="808"/>
    </location>
</feature>
<feature type="compositionally biased region" description="Low complexity" evidence="2">
    <location>
        <begin position="196"/>
        <end position="215"/>
    </location>
</feature>
<protein>
    <submittedName>
        <fullName evidence="3">Uncharacterized protein</fullName>
    </submittedName>
</protein>
<dbReference type="Proteomes" id="UP000265691">
    <property type="component" value="Unassembled WGS sequence"/>
</dbReference>
<dbReference type="EMBL" id="NRHC01000001">
    <property type="protein sequence ID" value="RIY34567.1"/>
    <property type="molecule type" value="Genomic_DNA"/>
</dbReference>
<dbReference type="OrthoDB" id="9840096at2"/>
<organism evidence="3 4">
    <name type="scientific">Psittacicella hinzii</name>
    <dbReference type="NCBI Taxonomy" id="2028575"/>
    <lineage>
        <taxon>Bacteria</taxon>
        <taxon>Pseudomonadati</taxon>
        <taxon>Pseudomonadota</taxon>
        <taxon>Gammaproteobacteria</taxon>
        <taxon>Pasteurellales</taxon>
        <taxon>Psittacicellaceae</taxon>
        <taxon>Psittacicella</taxon>
    </lineage>
</organism>
<gene>
    <name evidence="3" type="ORF">CKF54_00135</name>
</gene>
<feature type="region of interest" description="Disordered" evidence="2">
    <location>
        <begin position="658"/>
        <end position="681"/>
    </location>
</feature>